<evidence type="ECO:0000313" key="14">
    <source>
        <dbReference type="RefSeq" id="XP_031570591.1"/>
    </source>
</evidence>
<dbReference type="PROSITE" id="PS00237">
    <property type="entry name" value="G_PROTEIN_RECEP_F1_1"/>
    <property type="match status" value="1"/>
</dbReference>
<dbReference type="Pfam" id="PF00001">
    <property type="entry name" value="7tm_1"/>
    <property type="match status" value="1"/>
</dbReference>
<dbReference type="AlphaFoldDB" id="A0A6P8IUH4"/>
<dbReference type="PROSITE" id="PS50262">
    <property type="entry name" value="G_PROTEIN_RECEP_F1_2"/>
    <property type="match status" value="1"/>
</dbReference>
<dbReference type="PANTHER" id="PTHR24247">
    <property type="entry name" value="5-HYDROXYTRYPTAMINE RECEPTOR"/>
    <property type="match status" value="1"/>
</dbReference>
<dbReference type="InterPro" id="IPR000276">
    <property type="entry name" value="GPCR_Rhodpsn"/>
</dbReference>
<evidence type="ECO:0000256" key="10">
    <source>
        <dbReference type="SAM" id="MobiDB-lite"/>
    </source>
</evidence>
<dbReference type="PRINTS" id="PR00237">
    <property type="entry name" value="GPCRRHODOPSN"/>
</dbReference>
<dbReference type="KEGG" id="aten:116304931"/>
<name>A0A6P8IUH4_ACTTE</name>
<dbReference type="InterPro" id="IPR017452">
    <property type="entry name" value="GPCR_Rhodpsn_7TM"/>
</dbReference>
<evidence type="ECO:0000256" key="4">
    <source>
        <dbReference type="ARBA" id="ARBA00022989"/>
    </source>
</evidence>
<protein>
    <submittedName>
        <fullName evidence="14 15">Histamine H2 receptor-like</fullName>
    </submittedName>
</protein>
<evidence type="ECO:0000313" key="15">
    <source>
        <dbReference type="RefSeq" id="XP_031570592.1"/>
    </source>
</evidence>
<dbReference type="GeneID" id="116304931"/>
<evidence type="ECO:0000256" key="8">
    <source>
        <dbReference type="ARBA" id="ARBA00023224"/>
    </source>
</evidence>
<sequence>MATNFTLMNLTSLNSTEESHPFDDNISFETYEAIRIVVPILILGLLGNGFVCFAFYHYPSVRSLTNYVIVNLAFADLLLVTVLMLWLILFVIKESSGHAYNMLVSIDVLCTSLSMLNLALVGIDRYIAVVYALRYPTIVTKKRVKRCLVLIWTFSLVVATIAFSRQFVDDKPSRLLFNAAFMTVWALVIFVVPMCVIFFSYAKVFIAAWKQIEWTEKHTNQENHHKKREVIKKEIRLSLNLLIIVIPFCTMWGIYFGITLYEAFCTEIAIDASAKVLFVIGILPHIVASVNPIIYIFLTKDMRKALKKFITAPMRRLSMRKVGMTKTTTLQNIFEYLGGNITARSSKSENPSNKNAPSSADNKASASNLDILDGKIQNDDKVPTRL</sequence>
<dbReference type="RefSeq" id="XP_031570592.1">
    <property type="nucleotide sequence ID" value="XM_031714732.1"/>
</dbReference>
<dbReference type="GO" id="GO:0007187">
    <property type="term" value="P:G protein-coupled receptor signaling pathway, coupled to cyclic nucleotide second messenger"/>
    <property type="evidence" value="ECO:0007669"/>
    <property type="project" value="TreeGrafter"/>
</dbReference>
<evidence type="ECO:0000256" key="1">
    <source>
        <dbReference type="ARBA" id="ARBA00004651"/>
    </source>
</evidence>
<accession>A0A6P8IUH4</accession>
<dbReference type="GO" id="GO:0030594">
    <property type="term" value="F:neurotransmitter receptor activity"/>
    <property type="evidence" value="ECO:0007669"/>
    <property type="project" value="TreeGrafter"/>
</dbReference>
<keyword evidence="4 11" id="KW-1133">Transmembrane helix</keyword>
<dbReference type="GO" id="GO:0005886">
    <property type="term" value="C:plasma membrane"/>
    <property type="evidence" value="ECO:0007669"/>
    <property type="project" value="UniProtKB-SubCell"/>
</dbReference>
<feature type="transmembrane region" description="Helical" evidence="11">
    <location>
        <begin position="175"/>
        <end position="201"/>
    </location>
</feature>
<keyword evidence="13" id="KW-1185">Reference proteome</keyword>
<feature type="transmembrane region" description="Helical" evidence="11">
    <location>
        <begin position="237"/>
        <end position="256"/>
    </location>
</feature>
<feature type="transmembrane region" description="Helical" evidence="11">
    <location>
        <begin position="98"/>
        <end position="123"/>
    </location>
</feature>
<comment type="similarity">
    <text evidence="9">Belongs to the G-protein coupled receptor 1 family.</text>
</comment>
<keyword evidence="2" id="KW-1003">Cell membrane</keyword>
<dbReference type="GO" id="GO:0004993">
    <property type="term" value="F:G protein-coupled serotonin receptor activity"/>
    <property type="evidence" value="ECO:0007669"/>
    <property type="project" value="TreeGrafter"/>
</dbReference>
<keyword evidence="3 9" id="KW-0812">Transmembrane</keyword>
<keyword evidence="5 9" id="KW-0297">G-protein coupled receptor</keyword>
<feature type="transmembrane region" description="Helical" evidence="11">
    <location>
        <begin position="276"/>
        <end position="298"/>
    </location>
</feature>
<dbReference type="Proteomes" id="UP000515163">
    <property type="component" value="Unplaced"/>
</dbReference>
<dbReference type="Gene3D" id="1.20.1070.10">
    <property type="entry name" value="Rhodopsin 7-helix transmembrane proteins"/>
    <property type="match status" value="1"/>
</dbReference>
<dbReference type="OrthoDB" id="5959563at2759"/>
<evidence type="ECO:0000256" key="2">
    <source>
        <dbReference type="ARBA" id="ARBA00022475"/>
    </source>
</evidence>
<dbReference type="GO" id="GO:0007268">
    <property type="term" value="P:chemical synaptic transmission"/>
    <property type="evidence" value="ECO:0007669"/>
    <property type="project" value="TreeGrafter"/>
</dbReference>
<feature type="transmembrane region" description="Helical" evidence="11">
    <location>
        <begin position="33"/>
        <end position="56"/>
    </location>
</feature>
<dbReference type="RefSeq" id="XP_031570591.1">
    <property type="nucleotide sequence ID" value="XM_031714731.1"/>
</dbReference>
<dbReference type="SUPFAM" id="SSF81321">
    <property type="entry name" value="Family A G protein-coupled receptor-like"/>
    <property type="match status" value="1"/>
</dbReference>
<gene>
    <name evidence="14 15" type="primary">LOC116304931</name>
</gene>
<keyword evidence="7 9" id="KW-0675">Receptor</keyword>
<proteinExistence type="inferred from homology"/>
<comment type="subcellular location">
    <subcellularLocation>
        <location evidence="1">Cell membrane</location>
        <topology evidence="1">Multi-pass membrane protein</topology>
    </subcellularLocation>
</comment>
<dbReference type="SMART" id="SM01381">
    <property type="entry name" value="7TM_GPCR_Srsx"/>
    <property type="match status" value="1"/>
</dbReference>
<evidence type="ECO:0000256" key="9">
    <source>
        <dbReference type="RuleBase" id="RU000688"/>
    </source>
</evidence>
<evidence type="ECO:0000256" key="6">
    <source>
        <dbReference type="ARBA" id="ARBA00023136"/>
    </source>
</evidence>
<feature type="domain" description="G-protein coupled receptors family 1 profile" evidence="12">
    <location>
        <begin position="47"/>
        <end position="295"/>
    </location>
</feature>
<evidence type="ECO:0000256" key="5">
    <source>
        <dbReference type="ARBA" id="ARBA00023040"/>
    </source>
</evidence>
<keyword evidence="6 11" id="KW-0472">Membrane</keyword>
<reference evidence="14 15" key="1">
    <citation type="submission" date="2025-04" db="UniProtKB">
        <authorList>
            <consortium name="RefSeq"/>
        </authorList>
    </citation>
    <scope>IDENTIFICATION</scope>
    <source>
        <tissue evidence="14 15">Tentacle</tissue>
    </source>
</reference>
<keyword evidence="8 9" id="KW-0807">Transducer</keyword>
<evidence type="ECO:0000256" key="11">
    <source>
        <dbReference type="SAM" id="Phobius"/>
    </source>
</evidence>
<evidence type="ECO:0000313" key="13">
    <source>
        <dbReference type="Proteomes" id="UP000515163"/>
    </source>
</evidence>
<dbReference type="GO" id="GO:0045202">
    <property type="term" value="C:synapse"/>
    <property type="evidence" value="ECO:0007669"/>
    <property type="project" value="GOC"/>
</dbReference>
<feature type="transmembrane region" description="Helical" evidence="11">
    <location>
        <begin position="68"/>
        <end position="92"/>
    </location>
</feature>
<evidence type="ECO:0000259" key="12">
    <source>
        <dbReference type="PROSITE" id="PS50262"/>
    </source>
</evidence>
<feature type="region of interest" description="Disordered" evidence="10">
    <location>
        <begin position="344"/>
        <end position="386"/>
    </location>
</feature>
<organism evidence="13 15">
    <name type="scientific">Actinia tenebrosa</name>
    <name type="common">Australian red waratah sea anemone</name>
    <dbReference type="NCBI Taxonomy" id="6105"/>
    <lineage>
        <taxon>Eukaryota</taxon>
        <taxon>Metazoa</taxon>
        <taxon>Cnidaria</taxon>
        <taxon>Anthozoa</taxon>
        <taxon>Hexacorallia</taxon>
        <taxon>Actiniaria</taxon>
        <taxon>Actiniidae</taxon>
        <taxon>Actinia</taxon>
    </lineage>
</organism>
<feature type="compositionally biased region" description="Polar residues" evidence="10">
    <location>
        <begin position="344"/>
        <end position="368"/>
    </location>
</feature>
<evidence type="ECO:0000256" key="3">
    <source>
        <dbReference type="ARBA" id="ARBA00022692"/>
    </source>
</evidence>
<dbReference type="GO" id="GO:0030425">
    <property type="term" value="C:dendrite"/>
    <property type="evidence" value="ECO:0007669"/>
    <property type="project" value="TreeGrafter"/>
</dbReference>
<feature type="transmembrane region" description="Helical" evidence="11">
    <location>
        <begin position="144"/>
        <end position="163"/>
    </location>
</feature>
<feature type="compositionally biased region" description="Basic and acidic residues" evidence="10">
    <location>
        <begin position="372"/>
        <end position="386"/>
    </location>
</feature>
<evidence type="ECO:0000256" key="7">
    <source>
        <dbReference type="ARBA" id="ARBA00023170"/>
    </source>
</evidence>